<feature type="signal peptide" evidence="1">
    <location>
        <begin position="1"/>
        <end position="19"/>
    </location>
</feature>
<evidence type="ECO:0008006" key="4">
    <source>
        <dbReference type="Google" id="ProtNLM"/>
    </source>
</evidence>
<keyword evidence="1" id="KW-0732">Signal</keyword>
<proteinExistence type="predicted"/>
<evidence type="ECO:0000313" key="2">
    <source>
        <dbReference type="EMBL" id="KAK4537307.1"/>
    </source>
</evidence>
<feature type="chain" id="PRO_5043698563" description="Isochorismatase-like domain-containing protein" evidence="1">
    <location>
        <begin position="20"/>
        <end position="612"/>
    </location>
</feature>
<dbReference type="SUPFAM" id="SSF52499">
    <property type="entry name" value="Isochorismatase-like hydrolases"/>
    <property type="match status" value="1"/>
</dbReference>
<dbReference type="InterPro" id="IPR036380">
    <property type="entry name" value="Isochorismatase-like_sf"/>
</dbReference>
<reference evidence="2 3" key="1">
    <citation type="submission" date="2022-07" db="EMBL/GenBank/DDBJ databases">
        <title>Genome-wide signatures of adaptation to extreme environments.</title>
        <authorList>
            <person name="Cho C.H."/>
            <person name="Yoon H.S."/>
        </authorList>
    </citation>
    <scope>NUCLEOTIDE SEQUENCE [LARGE SCALE GENOMIC DNA]</scope>
    <source>
        <strain evidence="2 3">DBV 063 E5</strain>
    </source>
</reference>
<keyword evidence="3" id="KW-1185">Reference proteome</keyword>
<accession>A0AAV9IYE2</accession>
<dbReference type="AlphaFoldDB" id="A0AAV9IYE2"/>
<protein>
    <recommendedName>
        <fullName evidence="4">Isochorismatase-like domain-containing protein</fullName>
    </recommendedName>
</protein>
<dbReference type="Proteomes" id="UP001301350">
    <property type="component" value="Unassembled WGS sequence"/>
</dbReference>
<name>A0AAV9IYE2_CYACA</name>
<evidence type="ECO:0000313" key="3">
    <source>
        <dbReference type="Proteomes" id="UP001301350"/>
    </source>
</evidence>
<comment type="caution">
    <text evidence="2">The sequence shown here is derived from an EMBL/GenBank/DDBJ whole genome shotgun (WGS) entry which is preliminary data.</text>
</comment>
<dbReference type="EMBL" id="JANCYW010000012">
    <property type="protein sequence ID" value="KAK4537307.1"/>
    <property type="molecule type" value="Genomic_DNA"/>
</dbReference>
<sequence>MWVWLTLCVIAGMLWVADRRRRRRRRRRPEEEAGARGTEWAGRLLGAVHRECLRVNAEQGLEKYAVGVRTEWLLRKMQCAYWERGGAETFGRVQREERAVRPVHSTFTVRRRGRAWQRRARWNASLEEMGFAGGGWMVDTRPGSPVLQRDEHSVEERTDRMALVVVDVWNTHWCTTAANRIERWLVPRLNRAIRAARRCGMLVVHAPTDVAPPAKNWRAPPFLNSIRTAVNTTVYRVYPRPHGCMCAADPHSRCGMHYGWSRVHPALDVDASGDVLVPDDVQALITVLETAGIHRVVYAGVHLNLCVATAKQVSMVRLRQAWRRGSAPDAILFARDAVDAFTTHDAARQRTPDVGLQRAIQFVETAPWGFGSVQLLGGVLPPAADESSIRLAPWGTLERPHRFAADTPVTLSVESDGHTHQVVIRASGVWHETGTASVFLAVSPPPPVAAADWSLGELLRRHTVDEYLLGGRAAPSSPCHWRIDAASRLVLPAQCAYRVHLPPATSTRRRRLTIRTAVRHTTEVLQRPRRGRGHAGHCSATVLVMEVRTRRVLARSPVLWPFEDATESPGDVRAWWPLHFTAAAGADIAVLVLSRSPDAELAAQRVGVLLAS</sequence>
<organism evidence="2 3">
    <name type="scientific">Cyanidium caldarium</name>
    <name type="common">Red alga</name>
    <dbReference type="NCBI Taxonomy" id="2771"/>
    <lineage>
        <taxon>Eukaryota</taxon>
        <taxon>Rhodophyta</taxon>
        <taxon>Bangiophyceae</taxon>
        <taxon>Cyanidiales</taxon>
        <taxon>Cyanidiaceae</taxon>
        <taxon>Cyanidium</taxon>
    </lineage>
</organism>
<evidence type="ECO:0000256" key="1">
    <source>
        <dbReference type="SAM" id="SignalP"/>
    </source>
</evidence>
<dbReference type="Gene3D" id="3.40.50.850">
    <property type="entry name" value="Isochorismatase-like"/>
    <property type="match status" value="1"/>
</dbReference>
<gene>
    <name evidence="2" type="ORF">CDCA_CDCA12G3332</name>
</gene>